<evidence type="ECO:0000256" key="5">
    <source>
        <dbReference type="PROSITE-ProRule" id="PRU01248"/>
    </source>
</evidence>
<evidence type="ECO:0000256" key="4">
    <source>
        <dbReference type="ARBA" id="ARBA00023172"/>
    </source>
</evidence>
<gene>
    <name evidence="8" type="ORF">HC138_09405</name>
</gene>
<dbReference type="Pfam" id="PF00589">
    <property type="entry name" value="Phage_integrase"/>
    <property type="match status" value="1"/>
</dbReference>
<accession>A0AAP6XNY1</accession>
<dbReference type="InterPro" id="IPR011010">
    <property type="entry name" value="DNA_brk_join_enz"/>
</dbReference>
<feature type="domain" description="Core-binding (CB)" evidence="7">
    <location>
        <begin position="51"/>
        <end position="132"/>
    </location>
</feature>
<feature type="domain" description="Tyr recombinase" evidence="6">
    <location>
        <begin position="153"/>
        <end position="346"/>
    </location>
</feature>
<keyword evidence="4" id="KW-0233">DNA recombination</keyword>
<dbReference type="Pfam" id="PF14659">
    <property type="entry name" value="Phage_int_SAM_3"/>
    <property type="match status" value="1"/>
</dbReference>
<comment type="caution">
    <text evidence="8">The sequence shown here is derived from an EMBL/GenBank/DDBJ whole genome shotgun (WGS) entry which is preliminary data.</text>
</comment>
<evidence type="ECO:0000313" key="8">
    <source>
        <dbReference type="EMBL" id="NJJ04560.1"/>
    </source>
</evidence>
<dbReference type="SUPFAM" id="SSF56349">
    <property type="entry name" value="DNA breaking-rejoining enzymes"/>
    <property type="match status" value="1"/>
</dbReference>
<dbReference type="Gene3D" id="1.10.443.10">
    <property type="entry name" value="Intergrase catalytic core"/>
    <property type="match status" value="1"/>
</dbReference>
<organism evidence="8 9">
    <name type="scientific">Corynebacterium coyleae</name>
    <dbReference type="NCBI Taxonomy" id="53374"/>
    <lineage>
        <taxon>Bacteria</taxon>
        <taxon>Bacillati</taxon>
        <taxon>Actinomycetota</taxon>
        <taxon>Actinomycetes</taxon>
        <taxon>Mycobacteriales</taxon>
        <taxon>Corynebacteriaceae</taxon>
        <taxon>Corynebacterium</taxon>
    </lineage>
</organism>
<dbReference type="GO" id="GO:0003677">
    <property type="term" value="F:DNA binding"/>
    <property type="evidence" value="ECO:0007669"/>
    <property type="project" value="UniProtKB-UniRule"/>
</dbReference>
<dbReference type="PROSITE" id="PS51900">
    <property type="entry name" value="CB"/>
    <property type="match status" value="1"/>
</dbReference>
<evidence type="ECO:0000256" key="1">
    <source>
        <dbReference type="ARBA" id="ARBA00008857"/>
    </source>
</evidence>
<evidence type="ECO:0000259" key="6">
    <source>
        <dbReference type="PROSITE" id="PS51898"/>
    </source>
</evidence>
<dbReference type="Gene3D" id="1.10.150.130">
    <property type="match status" value="1"/>
</dbReference>
<dbReference type="PROSITE" id="PS51898">
    <property type="entry name" value="TYR_RECOMBINASE"/>
    <property type="match status" value="1"/>
</dbReference>
<dbReference type="EMBL" id="JAAUVV010000020">
    <property type="protein sequence ID" value="NJJ04560.1"/>
    <property type="molecule type" value="Genomic_DNA"/>
</dbReference>
<dbReference type="PANTHER" id="PTHR30629:SF2">
    <property type="entry name" value="PROPHAGE INTEGRASE INTS-RELATED"/>
    <property type="match status" value="1"/>
</dbReference>
<keyword evidence="3 5" id="KW-0238">DNA-binding</keyword>
<proteinExistence type="inferred from homology"/>
<keyword evidence="2" id="KW-0229">DNA integration</keyword>
<reference evidence="8 9" key="1">
    <citation type="submission" date="2020-03" db="EMBL/GenBank/DDBJ databases">
        <title>Draft genome sequences of bacterial isolates from the female urobiome.</title>
        <authorList>
            <person name="Miller-Ensminger T."/>
            <person name="Wolfe A.J."/>
            <person name="Putonti C."/>
        </authorList>
    </citation>
    <scope>NUCLEOTIDE SEQUENCE [LARGE SCALE GENOMIC DNA]</scope>
    <source>
        <strain evidence="8 9">UMB8490</strain>
    </source>
</reference>
<dbReference type="GO" id="GO:0006310">
    <property type="term" value="P:DNA recombination"/>
    <property type="evidence" value="ECO:0007669"/>
    <property type="project" value="UniProtKB-KW"/>
</dbReference>
<evidence type="ECO:0000259" key="7">
    <source>
        <dbReference type="PROSITE" id="PS51900"/>
    </source>
</evidence>
<dbReference type="GO" id="GO:0015074">
    <property type="term" value="P:DNA integration"/>
    <property type="evidence" value="ECO:0007669"/>
    <property type="project" value="UniProtKB-KW"/>
</dbReference>
<dbReference type="InterPro" id="IPR044068">
    <property type="entry name" value="CB"/>
</dbReference>
<dbReference type="InterPro" id="IPR013762">
    <property type="entry name" value="Integrase-like_cat_sf"/>
</dbReference>
<dbReference type="RefSeq" id="WP_167617104.1">
    <property type="nucleotide sequence ID" value="NZ_JAAUVV010000020.1"/>
</dbReference>
<dbReference type="Proteomes" id="UP000591626">
    <property type="component" value="Unassembled WGS sequence"/>
</dbReference>
<dbReference type="AlphaFoldDB" id="A0AAP6XNY1"/>
<name>A0AAP6XNY1_9CORY</name>
<dbReference type="PANTHER" id="PTHR30629">
    <property type="entry name" value="PROPHAGE INTEGRASE"/>
    <property type="match status" value="1"/>
</dbReference>
<dbReference type="InterPro" id="IPR010998">
    <property type="entry name" value="Integrase_recombinase_N"/>
</dbReference>
<evidence type="ECO:0000256" key="3">
    <source>
        <dbReference type="ARBA" id="ARBA00023125"/>
    </source>
</evidence>
<dbReference type="InterPro" id="IPR004107">
    <property type="entry name" value="Integrase_SAM-like_N"/>
</dbReference>
<comment type="similarity">
    <text evidence="1">Belongs to the 'phage' integrase family.</text>
</comment>
<protein>
    <submittedName>
        <fullName evidence="8">Tyrosine-type recombinase/integrase</fullName>
    </submittedName>
</protein>
<dbReference type="InterPro" id="IPR002104">
    <property type="entry name" value="Integrase_catalytic"/>
</dbReference>
<sequence>MPNGKWRVDFREEGKGRTRVFKTQAQANAFIAELQHSKNQGTWINSRSRRIPVGEFLERYMQDRRHNLAVSSRYSYEQYLKNRIKPRWEHVPVGEVTRRDVQDWVNDLADELAPKTVRTIHGIFSGALKLAVLENCLSSNPCNGVQLPKVRRGEKVYMSLEQLEMLIDEANGDKKQLIRLQATTGMRFGEVAGLQVGDIDFARHRISIKRQAVTVGNAVHVKEALKTEGSRRVIAFSSKLDEELKELCKGKKKTDFLFTKKGTQEPLKRPEGPKSWLGCAVARIRAVDDDFPHVTSHDLRHTAVSLMVSVGAPISVISRQVGHKNISMTLDHYTELFDSDLDALTTAMDSIL</sequence>
<evidence type="ECO:0000256" key="2">
    <source>
        <dbReference type="ARBA" id="ARBA00022908"/>
    </source>
</evidence>
<evidence type="ECO:0000313" key="9">
    <source>
        <dbReference type="Proteomes" id="UP000591626"/>
    </source>
</evidence>
<dbReference type="CDD" id="cd01189">
    <property type="entry name" value="INT_ICEBs1_C_like"/>
    <property type="match status" value="1"/>
</dbReference>
<dbReference type="InterPro" id="IPR050808">
    <property type="entry name" value="Phage_Integrase"/>
</dbReference>